<dbReference type="Proteomes" id="UP000317835">
    <property type="component" value="Chromosome"/>
</dbReference>
<dbReference type="GO" id="GO:0004177">
    <property type="term" value="F:aminopeptidase activity"/>
    <property type="evidence" value="ECO:0007669"/>
    <property type="project" value="TreeGrafter"/>
</dbReference>
<dbReference type="AlphaFoldDB" id="A0A518H9T3"/>
<dbReference type="OrthoDB" id="9786424at2"/>
<keyword evidence="2" id="KW-1185">Reference proteome</keyword>
<accession>A0A518H9T3</accession>
<dbReference type="GO" id="GO:0005829">
    <property type="term" value="C:cytosol"/>
    <property type="evidence" value="ECO:0007669"/>
    <property type="project" value="TreeGrafter"/>
</dbReference>
<gene>
    <name evidence="1" type="primary">mtfA</name>
    <name evidence="1" type="ORF">ElP_55510</name>
</gene>
<evidence type="ECO:0000313" key="2">
    <source>
        <dbReference type="Proteomes" id="UP000317835"/>
    </source>
</evidence>
<dbReference type="CDD" id="cd20169">
    <property type="entry name" value="Peptidase_M90_mtfA"/>
    <property type="match status" value="1"/>
</dbReference>
<dbReference type="SUPFAM" id="SSF55486">
    <property type="entry name" value="Metalloproteases ('zincins'), catalytic domain"/>
    <property type="match status" value="1"/>
</dbReference>
<dbReference type="KEGG" id="tpla:ElP_55510"/>
<dbReference type="InterPro" id="IPR024079">
    <property type="entry name" value="MetalloPept_cat_dom_sf"/>
</dbReference>
<dbReference type="PANTHER" id="PTHR30164">
    <property type="entry name" value="MTFA PEPTIDASE"/>
    <property type="match status" value="1"/>
</dbReference>
<dbReference type="Gene3D" id="3.40.390.10">
    <property type="entry name" value="Collagenase (Catalytic Domain)"/>
    <property type="match status" value="1"/>
</dbReference>
<reference evidence="1 2" key="1">
    <citation type="submission" date="2019-02" db="EMBL/GenBank/DDBJ databases">
        <title>Deep-cultivation of Planctomycetes and their phenomic and genomic characterization uncovers novel biology.</title>
        <authorList>
            <person name="Wiegand S."/>
            <person name="Jogler M."/>
            <person name="Boedeker C."/>
            <person name="Pinto D."/>
            <person name="Vollmers J."/>
            <person name="Rivas-Marin E."/>
            <person name="Kohn T."/>
            <person name="Peeters S.H."/>
            <person name="Heuer A."/>
            <person name="Rast P."/>
            <person name="Oberbeckmann S."/>
            <person name="Bunk B."/>
            <person name="Jeske O."/>
            <person name="Meyerdierks A."/>
            <person name="Storesund J.E."/>
            <person name="Kallscheuer N."/>
            <person name="Luecker S."/>
            <person name="Lage O.M."/>
            <person name="Pohl T."/>
            <person name="Merkel B.J."/>
            <person name="Hornburger P."/>
            <person name="Mueller R.-W."/>
            <person name="Bruemmer F."/>
            <person name="Labrenz M."/>
            <person name="Spormann A.M."/>
            <person name="Op den Camp H."/>
            <person name="Overmann J."/>
            <person name="Amann R."/>
            <person name="Jetten M.S.M."/>
            <person name="Mascher T."/>
            <person name="Medema M.H."/>
            <person name="Devos D.P."/>
            <person name="Kaster A.-K."/>
            <person name="Ovreas L."/>
            <person name="Rohde M."/>
            <person name="Galperin M.Y."/>
            <person name="Jogler C."/>
        </authorList>
    </citation>
    <scope>NUCLEOTIDE SEQUENCE [LARGE SCALE GENOMIC DNA]</scope>
    <source>
        <strain evidence="1 2">ElP</strain>
    </source>
</reference>
<dbReference type="PANTHER" id="PTHR30164:SF2">
    <property type="entry name" value="PROTEIN MTFA"/>
    <property type="match status" value="1"/>
</dbReference>
<dbReference type="EMBL" id="CP036426">
    <property type="protein sequence ID" value="QDV37610.1"/>
    <property type="molecule type" value="Genomic_DNA"/>
</dbReference>
<protein>
    <submittedName>
        <fullName evidence="1">Protein MtfA</fullName>
    </submittedName>
</protein>
<dbReference type="Gene3D" id="1.10.472.150">
    <property type="entry name" value="Glucose-regulated metallo-peptidase M90, N-terminal domain"/>
    <property type="match status" value="1"/>
</dbReference>
<dbReference type="InterPro" id="IPR042252">
    <property type="entry name" value="MtfA_N"/>
</dbReference>
<dbReference type="RefSeq" id="WP_145275589.1">
    <property type="nucleotide sequence ID" value="NZ_CP036426.1"/>
</dbReference>
<evidence type="ECO:0000313" key="1">
    <source>
        <dbReference type="EMBL" id="QDV37610.1"/>
    </source>
</evidence>
<organism evidence="1 2">
    <name type="scientific">Tautonia plasticadhaerens</name>
    <dbReference type="NCBI Taxonomy" id="2527974"/>
    <lineage>
        <taxon>Bacteria</taxon>
        <taxon>Pseudomonadati</taxon>
        <taxon>Planctomycetota</taxon>
        <taxon>Planctomycetia</taxon>
        <taxon>Isosphaerales</taxon>
        <taxon>Isosphaeraceae</taxon>
        <taxon>Tautonia</taxon>
    </lineage>
</organism>
<proteinExistence type="predicted"/>
<dbReference type="InterPro" id="IPR010384">
    <property type="entry name" value="MtfA_fam"/>
</dbReference>
<dbReference type="GO" id="GO:0008237">
    <property type="term" value="F:metallopeptidase activity"/>
    <property type="evidence" value="ECO:0007669"/>
    <property type="project" value="InterPro"/>
</dbReference>
<name>A0A518H9T3_9BACT</name>
<dbReference type="Pfam" id="PF06167">
    <property type="entry name" value="Peptidase_M90"/>
    <property type="match status" value="1"/>
</dbReference>
<sequence>MFGLFESRSRRRDRLRAEPFPEAWEAILRKNVPLDSRLPEEDRRELRGLIRVFLDEKRFEGCAGLEPTDEIRVTIAAQACVLLLHREVEAYHRLVTILVYPSAYVAHARQPIGGGMVLEGEVSRLGEAWRDGVVVLAWDDVLAGALDLHDGHNVVLHEFAHQLDQEDGEANGAPILGQRSRYVTWARVLGAEYDRLRQEAGRGVPSVLDAYGATNPAEFFAVATECFFERPARLRREHPELFEELKGYYRQDPDRFLGTEPRPAAR</sequence>